<gene>
    <name evidence="1" type="ORF">BV95_02625</name>
</gene>
<dbReference type="eggNOG" id="ENOG5033GHK">
    <property type="taxonomic scope" value="Bacteria"/>
</dbReference>
<name>A0A081RD28_SPHCR</name>
<dbReference type="RefSeq" id="WP_013848674.1">
    <property type="nucleotide sequence ID" value="NZ_JFHR01000029.1"/>
</dbReference>
<reference evidence="1 2" key="1">
    <citation type="submission" date="2014-02" db="EMBL/GenBank/DDBJ databases">
        <title>Whole genome sequence of Sphingobium chlorophenolicum NBRC 16172.</title>
        <authorList>
            <person name="Gan H.M."/>
            <person name="Gan H.Y."/>
            <person name="Chew T.H."/>
            <person name="Savka M.A."/>
        </authorList>
    </citation>
    <scope>NUCLEOTIDE SEQUENCE [LARGE SCALE GENOMIC DNA]</scope>
    <source>
        <strain evidence="1 2">NBRC 16172</strain>
    </source>
</reference>
<organism evidence="1 2">
    <name type="scientific">Sphingobium chlorophenolicum</name>
    <dbReference type="NCBI Taxonomy" id="46429"/>
    <lineage>
        <taxon>Bacteria</taxon>
        <taxon>Pseudomonadati</taxon>
        <taxon>Pseudomonadota</taxon>
        <taxon>Alphaproteobacteria</taxon>
        <taxon>Sphingomonadales</taxon>
        <taxon>Sphingomonadaceae</taxon>
        <taxon>Sphingobium</taxon>
    </lineage>
</organism>
<dbReference type="OrthoDB" id="7582968at2"/>
<sequence length="73" mass="7703">MRFIGGLVLILLLVLAGGIATGFIDLQKTQEGSLPDVAVKGGSLPKYEANVAKVEVGKRKETVEVPTVDVKKP</sequence>
<dbReference type="PATRIC" id="fig|46429.4.peg.2603"/>
<evidence type="ECO:0000313" key="1">
    <source>
        <dbReference type="EMBL" id="KEQ53101.1"/>
    </source>
</evidence>
<dbReference type="Proteomes" id="UP000028411">
    <property type="component" value="Unassembled WGS sequence"/>
</dbReference>
<dbReference type="EMBL" id="JFHR01000029">
    <property type="protein sequence ID" value="KEQ53101.1"/>
    <property type="molecule type" value="Genomic_DNA"/>
</dbReference>
<dbReference type="AlphaFoldDB" id="A0A081RD28"/>
<evidence type="ECO:0000313" key="2">
    <source>
        <dbReference type="Proteomes" id="UP000028411"/>
    </source>
</evidence>
<comment type="caution">
    <text evidence="1">The sequence shown here is derived from an EMBL/GenBank/DDBJ whole genome shotgun (WGS) entry which is preliminary data.</text>
</comment>
<accession>A0A081RD28</accession>
<protein>
    <submittedName>
        <fullName evidence="1">Uncharacterized protein</fullName>
    </submittedName>
</protein>
<proteinExistence type="predicted"/>